<dbReference type="InterPro" id="IPR052354">
    <property type="entry name" value="Cell_Wall_Dynamics_Protein"/>
</dbReference>
<gene>
    <name evidence="1" type="ORF">PspYZU01_52</name>
</gene>
<accession>A0A2U7NMW4</accession>
<protein>
    <submittedName>
        <fullName evidence="1">Endolysin</fullName>
    </submittedName>
</protein>
<dbReference type="InterPro" id="IPR023346">
    <property type="entry name" value="Lysozyme-like_dom_sf"/>
</dbReference>
<dbReference type="EMBL" id="KY971609">
    <property type="protein sequence ID" value="ASD51937.1"/>
    <property type="molecule type" value="Genomic_DNA"/>
</dbReference>
<proteinExistence type="predicted"/>
<dbReference type="PANTHER" id="PTHR34408:SF1">
    <property type="entry name" value="GLYCOSYL HYDROLASE FAMILY 19 DOMAIN-CONTAINING PROTEIN HI_1415"/>
    <property type="match status" value="1"/>
</dbReference>
<reference evidence="1 2" key="1">
    <citation type="submission" date="2017-04" db="EMBL/GenBank/DDBJ databases">
        <title>Isolation of lytic bacteriophages infecting Pseudomonas strains for biocontrol of fish and shrimp spoilage during chilled storage.</title>
        <authorList>
            <person name="Yang Z."/>
            <person name="Tao X."/>
            <person name="Gao L."/>
            <person name="Rao S."/>
        </authorList>
    </citation>
    <scope>NUCLEOTIDE SEQUENCE [LARGE SCALE GENOMIC DNA]</scope>
</reference>
<dbReference type="PANTHER" id="PTHR34408">
    <property type="entry name" value="FAMILY PROTEIN, PUTATIVE-RELATED"/>
    <property type="match status" value="1"/>
</dbReference>
<dbReference type="SUPFAM" id="SSF53955">
    <property type="entry name" value="Lysozyme-like"/>
    <property type="match status" value="1"/>
</dbReference>
<evidence type="ECO:0000313" key="1">
    <source>
        <dbReference type="EMBL" id="ASD51937.1"/>
    </source>
</evidence>
<organism evidence="1 2">
    <name type="scientific">Pseudomonas phage PspYZU01</name>
    <dbReference type="NCBI Taxonomy" id="1983555"/>
    <lineage>
        <taxon>Viruses</taxon>
        <taxon>Duplodnaviria</taxon>
        <taxon>Heunggongvirae</taxon>
        <taxon>Uroviricota</taxon>
        <taxon>Caudoviricetes</taxon>
        <taxon>Casjensviridae</taxon>
        <taxon>Phobosvirus</taxon>
        <taxon>Phobosvirus PspYZU01</taxon>
    </lineage>
</organism>
<keyword evidence="2" id="KW-1185">Reference proteome</keyword>
<dbReference type="Gene3D" id="1.10.530.10">
    <property type="match status" value="1"/>
</dbReference>
<evidence type="ECO:0000313" key="2">
    <source>
        <dbReference type="Proteomes" id="UP000248142"/>
    </source>
</evidence>
<sequence length="215" mass="23787">MKTQLSPQELMLVFPRMTEARATEVIVLIDTALDAFPKMDTKMRLLGFLAQAGVESGGFTKTRESLNYSVTGLLNGFPRSRISEADCRRLGRKEGEGPLSRDRQMAIANLVYGGRYGNTQPNDGWNYRGGGPLQLTFRDNYRAAGIALAMPLDAKPETIEDPLIGMLAALWYMVSRVNMDDLDAGRIEAVSKAVNGGVNGLDERKVLWNRLKQFA</sequence>
<name>A0A2U7NMW4_9CAUD</name>
<dbReference type="Proteomes" id="UP000248142">
    <property type="component" value="Segment"/>
</dbReference>
<dbReference type="SMR" id="A0A2U7NMW4"/>